<dbReference type="InterPro" id="IPR025669">
    <property type="entry name" value="AAA_dom"/>
</dbReference>
<dbReference type="InterPro" id="IPR005702">
    <property type="entry name" value="Wzc-like_C"/>
</dbReference>
<dbReference type="SUPFAM" id="SSF52540">
    <property type="entry name" value="P-loop containing nucleoside triphosphate hydrolases"/>
    <property type="match status" value="1"/>
</dbReference>
<sequence length="458" mass="48614">MGLREYLEVLAKRWPIIVIAAVLGCGAGFGASMATTPLYQSKTQLYVSVRSAQGTTGELAQGATYSRQIVNSYVDVVPTGIVLQPVIDSLGLDDSVQSLSSKLTVSSPSETALIDIVARDSSPEDAARIAEAVGESFKRVVQEELEPNAVDGQSRVNLTTTQAAKIPSAPFKPNTVENTLVGLLLGLVLGVGAIALRESLDTRIRTVQEAEDVTGLPIMGGIIDDPNANKNPLTMQTKPRSPRAESYRSLRTNLQFLDFDGSTSTFVVTSANPAEGKSTTSLNLALAIAETGSKVALIEGDLRLPTLHKHLNVEGGAGLTDYLVGRADLEDVLEQWGRTNMFFLPAGRIPPNPSELLGSVQMRELLGTLRQEFDTIIIDAPPILSVTDAAVVGRGEAHHLLVIAAGSTRKPEATAAIDALTQAKARIAGLVVTMLPQKALSRYGYGNYGPTTSKDDSE</sequence>
<reference evidence="21 22" key="1">
    <citation type="submission" date="2020-05" db="EMBL/GenBank/DDBJ databases">
        <title>Descriptions of Corynebacterium xxxx sp. nov., Corynebacterium yyyy sp. nov. and Corynebacterium zzzz sp. nov.</title>
        <authorList>
            <person name="Zhang G."/>
        </authorList>
    </citation>
    <scope>NUCLEOTIDE SEQUENCE [LARGE SCALE GENOMIC DNA]</scope>
    <source>
        <strain evidence="22">zg-913</strain>
    </source>
</reference>
<keyword evidence="6" id="KW-1003">Cell membrane</keyword>
<comment type="similarity">
    <text evidence="4">Belongs to the etk/wzc family.</text>
</comment>
<evidence type="ECO:0000256" key="1">
    <source>
        <dbReference type="ARBA" id="ARBA00004429"/>
    </source>
</evidence>
<evidence type="ECO:0000256" key="18">
    <source>
        <dbReference type="SAM" id="Phobius"/>
    </source>
</evidence>
<evidence type="ECO:0000259" key="20">
    <source>
        <dbReference type="Pfam" id="PF13614"/>
    </source>
</evidence>
<keyword evidence="14 18" id="KW-0472">Membrane</keyword>
<evidence type="ECO:0000256" key="15">
    <source>
        <dbReference type="ARBA" id="ARBA00023137"/>
    </source>
</evidence>
<comment type="catalytic activity">
    <reaction evidence="16">
        <text>L-tyrosyl-[protein] + ATP = O-phospho-L-tyrosyl-[protein] + ADP + H(+)</text>
        <dbReference type="Rhea" id="RHEA:10596"/>
        <dbReference type="Rhea" id="RHEA-COMP:10136"/>
        <dbReference type="Rhea" id="RHEA-COMP:20101"/>
        <dbReference type="ChEBI" id="CHEBI:15378"/>
        <dbReference type="ChEBI" id="CHEBI:30616"/>
        <dbReference type="ChEBI" id="CHEBI:46858"/>
        <dbReference type="ChEBI" id="CHEBI:61978"/>
        <dbReference type="ChEBI" id="CHEBI:456216"/>
        <dbReference type="EC" id="2.7.10.2"/>
    </reaction>
</comment>
<feature type="compositionally biased region" description="Polar residues" evidence="17">
    <location>
        <begin position="228"/>
        <end position="239"/>
    </location>
</feature>
<keyword evidence="13 18" id="KW-1133">Transmembrane helix</keyword>
<evidence type="ECO:0000256" key="17">
    <source>
        <dbReference type="SAM" id="MobiDB-lite"/>
    </source>
</evidence>
<feature type="domain" description="AAA" evidence="20">
    <location>
        <begin position="276"/>
        <end position="387"/>
    </location>
</feature>
<dbReference type="InterPro" id="IPR027417">
    <property type="entry name" value="P-loop_NTPase"/>
</dbReference>
<evidence type="ECO:0000259" key="19">
    <source>
        <dbReference type="Pfam" id="PF02706"/>
    </source>
</evidence>
<evidence type="ECO:0000256" key="12">
    <source>
        <dbReference type="ARBA" id="ARBA00022840"/>
    </source>
</evidence>
<dbReference type="PANTHER" id="PTHR32309">
    <property type="entry name" value="TYROSINE-PROTEIN KINASE"/>
    <property type="match status" value="1"/>
</dbReference>
<dbReference type="Pfam" id="PF02706">
    <property type="entry name" value="Wzz"/>
    <property type="match status" value="1"/>
</dbReference>
<feature type="domain" description="Polysaccharide chain length determinant N-terminal" evidence="19">
    <location>
        <begin position="3"/>
        <end position="89"/>
    </location>
</feature>
<evidence type="ECO:0000256" key="6">
    <source>
        <dbReference type="ARBA" id="ARBA00022475"/>
    </source>
</evidence>
<dbReference type="GO" id="GO:0005524">
    <property type="term" value="F:ATP binding"/>
    <property type="evidence" value="ECO:0007669"/>
    <property type="project" value="UniProtKB-KW"/>
</dbReference>
<comment type="subcellular location">
    <subcellularLocation>
        <location evidence="1">Cell inner membrane</location>
        <topology evidence="1">Multi-pass membrane protein</topology>
    </subcellularLocation>
</comment>
<evidence type="ECO:0000256" key="13">
    <source>
        <dbReference type="ARBA" id="ARBA00022989"/>
    </source>
</evidence>
<dbReference type="Gene3D" id="3.40.50.300">
    <property type="entry name" value="P-loop containing nucleotide triphosphate hydrolases"/>
    <property type="match status" value="1"/>
</dbReference>
<dbReference type="GO" id="GO:0005886">
    <property type="term" value="C:plasma membrane"/>
    <property type="evidence" value="ECO:0007669"/>
    <property type="project" value="UniProtKB-SubCell"/>
</dbReference>
<dbReference type="InterPro" id="IPR003856">
    <property type="entry name" value="LPS_length_determ_N"/>
</dbReference>
<keyword evidence="22" id="KW-1185">Reference proteome</keyword>
<keyword evidence="10" id="KW-0547">Nucleotide-binding</keyword>
<keyword evidence="12" id="KW-0067">ATP-binding</keyword>
<protein>
    <recommendedName>
        <fullName evidence="5">non-specific protein-tyrosine kinase</fullName>
        <ecNumber evidence="5">2.7.10.2</ecNumber>
    </recommendedName>
</protein>
<keyword evidence="9 18" id="KW-0812">Transmembrane</keyword>
<keyword evidence="15" id="KW-0829">Tyrosine-protein kinase</keyword>
<dbReference type="EMBL" id="JABFED010000010">
    <property type="protein sequence ID" value="MBA1838399.1"/>
    <property type="molecule type" value="Genomic_DNA"/>
</dbReference>
<dbReference type="CDD" id="cd05387">
    <property type="entry name" value="BY-kinase"/>
    <property type="match status" value="1"/>
</dbReference>
<evidence type="ECO:0000313" key="22">
    <source>
        <dbReference type="Proteomes" id="UP000577408"/>
    </source>
</evidence>
<evidence type="ECO:0000256" key="8">
    <source>
        <dbReference type="ARBA" id="ARBA00022679"/>
    </source>
</evidence>
<dbReference type="EC" id="2.7.10.2" evidence="5"/>
<dbReference type="RefSeq" id="WP_181193087.1">
    <property type="nucleotide sequence ID" value="NZ_JABFED010000010.1"/>
</dbReference>
<keyword evidence="8 21" id="KW-0808">Transferase</keyword>
<evidence type="ECO:0000256" key="10">
    <source>
        <dbReference type="ARBA" id="ARBA00022741"/>
    </source>
</evidence>
<accession>A0A7H0K9C0</accession>
<evidence type="ECO:0000256" key="16">
    <source>
        <dbReference type="ARBA" id="ARBA00051245"/>
    </source>
</evidence>
<evidence type="ECO:0000313" key="21">
    <source>
        <dbReference type="EMBL" id="MBA1838399.1"/>
    </source>
</evidence>
<evidence type="ECO:0000256" key="4">
    <source>
        <dbReference type="ARBA" id="ARBA00008883"/>
    </source>
</evidence>
<evidence type="ECO:0000256" key="3">
    <source>
        <dbReference type="ARBA" id="ARBA00007316"/>
    </source>
</evidence>
<gene>
    <name evidence="21" type="ORF">HMA55_11010</name>
</gene>
<dbReference type="Proteomes" id="UP000577408">
    <property type="component" value="Unassembled WGS sequence"/>
</dbReference>
<evidence type="ECO:0000256" key="2">
    <source>
        <dbReference type="ARBA" id="ARBA00006683"/>
    </source>
</evidence>
<name>A0A7H0K9C0_9CORY</name>
<dbReference type="PROSITE" id="PS51257">
    <property type="entry name" value="PROKAR_LIPOPROTEIN"/>
    <property type="match status" value="1"/>
</dbReference>
<proteinExistence type="inferred from homology"/>
<dbReference type="PANTHER" id="PTHR32309:SF13">
    <property type="entry name" value="FERRIC ENTEROBACTIN TRANSPORT PROTEIN FEPE"/>
    <property type="match status" value="1"/>
</dbReference>
<feature type="region of interest" description="Disordered" evidence="17">
    <location>
        <begin position="224"/>
        <end position="245"/>
    </location>
</feature>
<evidence type="ECO:0000256" key="14">
    <source>
        <dbReference type="ARBA" id="ARBA00023136"/>
    </source>
</evidence>
<dbReference type="NCBIfam" id="TIGR01007">
    <property type="entry name" value="eps_fam"/>
    <property type="match status" value="1"/>
</dbReference>
<evidence type="ECO:0000256" key="9">
    <source>
        <dbReference type="ARBA" id="ARBA00022692"/>
    </source>
</evidence>
<organism evidence="21 22">
    <name type="scientific">Corynebacterium wankanglinii</name>
    <dbReference type="NCBI Taxonomy" id="2735136"/>
    <lineage>
        <taxon>Bacteria</taxon>
        <taxon>Bacillati</taxon>
        <taxon>Actinomycetota</taxon>
        <taxon>Actinomycetes</taxon>
        <taxon>Mycobacteriales</taxon>
        <taxon>Corynebacteriaceae</taxon>
        <taxon>Corynebacterium</taxon>
    </lineage>
</organism>
<comment type="similarity">
    <text evidence="2">Belongs to the CpsC/CapA family.</text>
</comment>
<dbReference type="InterPro" id="IPR050445">
    <property type="entry name" value="Bact_polysacc_biosynth/exp"/>
</dbReference>
<dbReference type="AlphaFoldDB" id="A0A7H0K9C0"/>
<keyword evidence="11 21" id="KW-0418">Kinase</keyword>
<dbReference type="Pfam" id="PF13614">
    <property type="entry name" value="AAA_31"/>
    <property type="match status" value="1"/>
</dbReference>
<feature type="transmembrane region" description="Helical" evidence="18">
    <location>
        <begin position="14"/>
        <end position="34"/>
    </location>
</feature>
<keyword evidence="7" id="KW-0997">Cell inner membrane</keyword>
<evidence type="ECO:0000256" key="11">
    <source>
        <dbReference type="ARBA" id="ARBA00022777"/>
    </source>
</evidence>
<evidence type="ECO:0000256" key="7">
    <source>
        <dbReference type="ARBA" id="ARBA00022519"/>
    </source>
</evidence>
<comment type="caution">
    <text evidence="21">The sequence shown here is derived from an EMBL/GenBank/DDBJ whole genome shotgun (WGS) entry which is preliminary data.</text>
</comment>
<comment type="similarity">
    <text evidence="3">Belongs to the CpsD/CapB family.</text>
</comment>
<evidence type="ECO:0000256" key="5">
    <source>
        <dbReference type="ARBA" id="ARBA00011903"/>
    </source>
</evidence>
<dbReference type="GO" id="GO:0004715">
    <property type="term" value="F:non-membrane spanning protein tyrosine kinase activity"/>
    <property type="evidence" value="ECO:0007669"/>
    <property type="project" value="UniProtKB-EC"/>
</dbReference>